<dbReference type="AlphaFoldDB" id="A0A1E3QLZ7"/>
<name>A0A1E3QLZ7_9ASCO</name>
<dbReference type="SUPFAM" id="SSF54637">
    <property type="entry name" value="Thioesterase/thiol ester dehydrase-isomerase"/>
    <property type="match status" value="1"/>
</dbReference>
<dbReference type="EMBL" id="KV454437">
    <property type="protein sequence ID" value="ODQ78007.1"/>
    <property type="molecule type" value="Genomic_DNA"/>
</dbReference>
<dbReference type="OrthoDB" id="506431at2759"/>
<dbReference type="Gene3D" id="3.10.129.10">
    <property type="entry name" value="Hotdog Thioesterase"/>
    <property type="match status" value="1"/>
</dbReference>
<dbReference type="PANTHER" id="PTHR47260:SF1">
    <property type="entry name" value="UPF0644 PROTEIN PB2B4.06"/>
    <property type="match status" value="1"/>
</dbReference>
<dbReference type="Pfam" id="PF03061">
    <property type="entry name" value="4HBT"/>
    <property type="match status" value="1"/>
</dbReference>
<sequence length="118" mass="13481">DYNEYVTFYHLGAELCGHQGLIHGGLIATLLDESLTRTAFPLFEKKTGVTGYLNINYRSPSYADNYFVIIGKVVERHERKIKVSGYIKNLTWDKSIDEEILLVEAECLAVQPRYADHL</sequence>
<organism evidence="2 3">
    <name type="scientific">Babjeviella inositovora NRRL Y-12698</name>
    <dbReference type="NCBI Taxonomy" id="984486"/>
    <lineage>
        <taxon>Eukaryota</taxon>
        <taxon>Fungi</taxon>
        <taxon>Dikarya</taxon>
        <taxon>Ascomycota</taxon>
        <taxon>Saccharomycotina</taxon>
        <taxon>Pichiomycetes</taxon>
        <taxon>Serinales incertae sedis</taxon>
        <taxon>Babjeviella</taxon>
    </lineage>
</organism>
<accession>A0A1E3QLZ7</accession>
<feature type="non-terminal residue" evidence="2">
    <location>
        <position position="118"/>
    </location>
</feature>
<dbReference type="InterPro" id="IPR006683">
    <property type="entry name" value="Thioestr_dom"/>
</dbReference>
<dbReference type="GeneID" id="30149239"/>
<feature type="non-terminal residue" evidence="2">
    <location>
        <position position="1"/>
    </location>
</feature>
<keyword evidence="3" id="KW-1185">Reference proteome</keyword>
<dbReference type="Proteomes" id="UP000094336">
    <property type="component" value="Unassembled WGS sequence"/>
</dbReference>
<dbReference type="PANTHER" id="PTHR47260">
    <property type="entry name" value="UPF0644 PROTEIN PB2B4.06"/>
    <property type="match status" value="1"/>
</dbReference>
<dbReference type="InterPro" id="IPR052061">
    <property type="entry name" value="PTE-AB_protein"/>
</dbReference>
<evidence type="ECO:0000259" key="1">
    <source>
        <dbReference type="Pfam" id="PF03061"/>
    </source>
</evidence>
<dbReference type="CDD" id="cd03443">
    <property type="entry name" value="PaaI_thioesterase"/>
    <property type="match status" value="1"/>
</dbReference>
<dbReference type="STRING" id="984486.A0A1E3QLZ7"/>
<dbReference type="RefSeq" id="XP_018983335.1">
    <property type="nucleotide sequence ID" value="XM_019131386.1"/>
</dbReference>
<reference evidence="3" key="1">
    <citation type="submission" date="2016-05" db="EMBL/GenBank/DDBJ databases">
        <title>Comparative genomics of biotechnologically important yeasts.</title>
        <authorList>
            <consortium name="DOE Joint Genome Institute"/>
            <person name="Riley R."/>
            <person name="Haridas S."/>
            <person name="Wolfe K.H."/>
            <person name="Lopes M.R."/>
            <person name="Hittinger C.T."/>
            <person name="Goker M."/>
            <person name="Salamov A."/>
            <person name="Wisecaver J."/>
            <person name="Long T.M."/>
            <person name="Aerts A.L."/>
            <person name="Barry K."/>
            <person name="Choi C."/>
            <person name="Clum A."/>
            <person name="Coughlan A.Y."/>
            <person name="Deshpande S."/>
            <person name="Douglass A.P."/>
            <person name="Hanson S.J."/>
            <person name="Klenk H.-P."/>
            <person name="Labutti K."/>
            <person name="Lapidus A."/>
            <person name="Lindquist E."/>
            <person name="Lipzen A."/>
            <person name="Meier-Kolthoff J.P."/>
            <person name="Ohm R.A."/>
            <person name="Otillar R.P."/>
            <person name="Pangilinan J."/>
            <person name="Peng Y."/>
            <person name="Rokas A."/>
            <person name="Rosa C.A."/>
            <person name="Scheuner C."/>
            <person name="Sibirny A.A."/>
            <person name="Slot J.C."/>
            <person name="Stielow J.B."/>
            <person name="Sun H."/>
            <person name="Kurtzman C.P."/>
            <person name="Blackwell M."/>
            <person name="Grigoriev I.V."/>
            <person name="Jeffries T.W."/>
        </authorList>
    </citation>
    <scope>NUCLEOTIDE SEQUENCE [LARGE SCALE GENOMIC DNA]</scope>
    <source>
        <strain evidence="3">NRRL Y-12698</strain>
    </source>
</reference>
<proteinExistence type="predicted"/>
<protein>
    <recommendedName>
        <fullName evidence="1">Thioesterase domain-containing protein</fullName>
    </recommendedName>
</protein>
<evidence type="ECO:0000313" key="3">
    <source>
        <dbReference type="Proteomes" id="UP000094336"/>
    </source>
</evidence>
<evidence type="ECO:0000313" key="2">
    <source>
        <dbReference type="EMBL" id="ODQ78007.1"/>
    </source>
</evidence>
<feature type="domain" description="Thioesterase" evidence="1">
    <location>
        <begin position="19"/>
        <end position="87"/>
    </location>
</feature>
<gene>
    <name evidence="2" type="ORF">BABINDRAFT_26736</name>
</gene>
<dbReference type="InterPro" id="IPR029069">
    <property type="entry name" value="HotDog_dom_sf"/>
</dbReference>